<dbReference type="AlphaFoldDB" id="A0A0B0EKE4"/>
<dbReference type="EMBL" id="JRYO01000126">
    <property type="protein sequence ID" value="KHE92481.1"/>
    <property type="molecule type" value="Genomic_DNA"/>
</dbReference>
<reference evidence="2 3" key="1">
    <citation type="submission" date="2014-10" db="EMBL/GenBank/DDBJ databases">
        <title>Draft genome of anammox bacterium scalindua brodae, obtained using differential coverage binning of sequence data from two enrichment reactors.</title>
        <authorList>
            <person name="Speth D.R."/>
            <person name="Russ L."/>
            <person name="Kartal B."/>
            <person name="Op den Camp H.J."/>
            <person name="Dutilh B.E."/>
            <person name="Jetten M.S."/>
        </authorList>
    </citation>
    <scope>NUCLEOTIDE SEQUENCE [LARGE SCALE GENOMIC DNA]</scope>
    <source>
        <strain evidence="2">RU1</strain>
    </source>
</reference>
<organism evidence="2 3">
    <name type="scientific">Candidatus Scalindua brodae</name>
    <dbReference type="NCBI Taxonomy" id="237368"/>
    <lineage>
        <taxon>Bacteria</taxon>
        <taxon>Pseudomonadati</taxon>
        <taxon>Planctomycetota</taxon>
        <taxon>Candidatus Brocadiia</taxon>
        <taxon>Candidatus Brocadiales</taxon>
        <taxon>Candidatus Scalinduaceae</taxon>
        <taxon>Candidatus Scalindua</taxon>
    </lineage>
</organism>
<feature type="transmembrane region" description="Helical" evidence="1">
    <location>
        <begin position="210"/>
        <end position="227"/>
    </location>
</feature>
<evidence type="ECO:0000313" key="2">
    <source>
        <dbReference type="EMBL" id="KHE92481.1"/>
    </source>
</evidence>
<protein>
    <submittedName>
        <fullName evidence="2">Uncharacterized protein</fullName>
    </submittedName>
</protein>
<keyword evidence="1" id="KW-0472">Membrane</keyword>
<name>A0A0B0EKE4_9BACT</name>
<dbReference type="Proteomes" id="UP000030652">
    <property type="component" value="Unassembled WGS sequence"/>
</dbReference>
<accession>A0A0B0EKE4</accession>
<evidence type="ECO:0000313" key="3">
    <source>
        <dbReference type="Proteomes" id="UP000030652"/>
    </source>
</evidence>
<keyword evidence="1" id="KW-1133">Transmembrane helix</keyword>
<sequence>MMNEIEAKFQKIISKQFNDRLAYIQEIKKNYELLREQGVGDFLKFPKLCLKEIQGKKNGTLFPETVFHLLNAYEIKFCESGLKEKYPKVYYQIYYSFYLMYMKWPDNENIREIKNWIQKKWLTVCFNSQSDKNLKFWLESRNIDPNDPIDVEGNVKCILFDGVRLKKNFELNGSEMGFYASRAIDWFLKRYDWVSAFSIIRKSIWNNARLLQCILIMCNIFFYPAIYERFDRLPLFK</sequence>
<keyword evidence="1" id="KW-0812">Transmembrane</keyword>
<evidence type="ECO:0000256" key="1">
    <source>
        <dbReference type="SAM" id="Phobius"/>
    </source>
</evidence>
<gene>
    <name evidence="2" type="ORF">SCABRO_01776</name>
</gene>
<proteinExistence type="predicted"/>
<comment type="caution">
    <text evidence="2">The sequence shown here is derived from an EMBL/GenBank/DDBJ whole genome shotgun (WGS) entry which is preliminary data.</text>
</comment>